<feature type="domain" description="Transposase IS200-like" evidence="2">
    <location>
        <begin position="11"/>
        <end position="165"/>
    </location>
</feature>
<dbReference type="SUPFAM" id="SSF143422">
    <property type="entry name" value="Transposase IS200-like"/>
    <property type="match status" value="1"/>
</dbReference>
<dbReference type="GO" id="GO:0003677">
    <property type="term" value="F:DNA binding"/>
    <property type="evidence" value="ECO:0007669"/>
    <property type="project" value="InterPro"/>
</dbReference>
<gene>
    <name evidence="3" type="ORF">J3U88_07215</name>
</gene>
<dbReference type="PANTHER" id="PTHR34322:SF2">
    <property type="entry name" value="TRANSPOSASE IS200-LIKE DOMAIN-CONTAINING PROTEIN"/>
    <property type="match status" value="1"/>
</dbReference>
<dbReference type="InterPro" id="IPR002686">
    <property type="entry name" value="Transposase_17"/>
</dbReference>
<protein>
    <submittedName>
        <fullName evidence="3">Transposase</fullName>
    </submittedName>
</protein>
<dbReference type="EMBL" id="JAFREP010000005">
    <property type="protein sequence ID" value="MBO1318238.1"/>
    <property type="molecule type" value="Genomic_DNA"/>
</dbReference>
<dbReference type="InterPro" id="IPR036515">
    <property type="entry name" value="Transposase_17_sf"/>
</dbReference>
<dbReference type="Gene3D" id="3.30.70.1290">
    <property type="entry name" value="Transposase IS200-like"/>
    <property type="match status" value="1"/>
</dbReference>
<evidence type="ECO:0000256" key="1">
    <source>
        <dbReference type="SAM" id="MobiDB-lite"/>
    </source>
</evidence>
<comment type="caution">
    <text evidence="3">The sequence shown here is derived from an EMBL/GenBank/DDBJ whole genome shotgun (WGS) entry which is preliminary data.</text>
</comment>
<accession>A0A8J7U3D8</accession>
<organism evidence="3 4">
    <name type="scientific">Acanthopleuribacter pedis</name>
    <dbReference type="NCBI Taxonomy" id="442870"/>
    <lineage>
        <taxon>Bacteria</taxon>
        <taxon>Pseudomonadati</taxon>
        <taxon>Acidobacteriota</taxon>
        <taxon>Holophagae</taxon>
        <taxon>Acanthopleuribacterales</taxon>
        <taxon>Acanthopleuribacteraceae</taxon>
        <taxon>Acanthopleuribacter</taxon>
    </lineage>
</organism>
<dbReference type="GO" id="GO:0004803">
    <property type="term" value="F:transposase activity"/>
    <property type="evidence" value="ECO:0007669"/>
    <property type="project" value="InterPro"/>
</dbReference>
<dbReference type="GO" id="GO:0006313">
    <property type="term" value="P:DNA transposition"/>
    <property type="evidence" value="ECO:0007669"/>
    <property type="project" value="InterPro"/>
</dbReference>
<keyword evidence="4" id="KW-1185">Reference proteome</keyword>
<sequence length="310" mass="36385">MSRRPRVKLDKPISYYHVMTRTVQQEFYLGDDYVPGFKQVMLDVFREAASVFYVNILAWVIMDNHYHLCLEVKKPPRDPEDLRRRFERLQEINVNKRRWQPELAHACYKRFTDVSEFMKTVNFRTATAFNRARETRGHLWGARFNSKIIGDEMGLLKVMCYIEHNPVKAGLCRKSSAYPWCSAGHLKHQLDRGKAIDFPPINFLKYMPRKRRARNYLQLVDELAGKLHSGPSNPEPCVPSYDLPITDAELEEWRKEFAFKAPEDWSNQAFGSEAFQRQIALQEKAKTQKVSKVRGEAVKRRRCDPDDQGL</sequence>
<name>A0A8J7U3D8_9BACT</name>
<evidence type="ECO:0000259" key="2">
    <source>
        <dbReference type="SMART" id="SM01321"/>
    </source>
</evidence>
<reference evidence="3" key="1">
    <citation type="submission" date="2021-03" db="EMBL/GenBank/DDBJ databases">
        <authorList>
            <person name="Wang G."/>
        </authorList>
    </citation>
    <scope>NUCLEOTIDE SEQUENCE</scope>
    <source>
        <strain evidence="3">KCTC 12899</strain>
    </source>
</reference>
<dbReference type="AlphaFoldDB" id="A0A8J7U3D8"/>
<dbReference type="Proteomes" id="UP000664417">
    <property type="component" value="Unassembled WGS sequence"/>
</dbReference>
<dbReference type="SMART" id="SM01321">
    <property type="entry name" value="Y1_Tnp"/>
    <property type="match status" value="1"/>
</dbReference>
<proteinExistence type="predicted"/>
<evidence type="ECO:0000313" key="4">
    <source>
        <dbReference type="Proteomes" id="UP000664417"/>
    </source>
</evidence>
<evidence type="ECO:0000313" key="3">
    <source>
        <dbReference type="EMBL" id="MBO1318238.1"/>
    </source>
</evidence>
<feature type="region of interest" description="Disordered" evidence="1">
    <location>
        <begin position="285"/>
        <end position="310"/>
    </location>
</feature>
<dbReference type="RefSeq" id="WP_207857899.1">
    <property type="nucleotide sequence ID" value="NZ_JAFREP010000005.1"/>
</dbReference>
<dbReference type="PANTHER" id="PTHR34322">
    <property type="entry name" value="TRANSPOSASE, Y1_TNP DOMAIN-CONTAINING"/>
    <property type="match status" value="1"/>
</dbReference>